<keyword evidence="7" id="KW-1185">Reference proteome</keyword>
<keyword evidence="3" id="KW-1003">Cell membrane</keyword>
<dbReference type="GO" id="GO:0033265">
    <property type="term" value="F:choline binding"/>
    <property type="evidence" value="ECO:0007669"/>
    <property type="project" value="InterPro"/>
</dbReference>
<dbReference type="GO" id="GO:0015226">
    <property type="term" value="F:carnitine transmembrane transporter activity"/>
    <property type="evidence" value="ECO:0007669"/>
    <property type="project" value="TreeGrafter"/>
</dbReference>
<protein>
    <submittedName>
        <fullName evidence="6">Glycine betaine/proline transport system substrate-binding protein</fullName>
    </submittedName>
</protein>
<dbReference type="PANTHER" id="PTHR47737:SF1">
    <property type="entry name" value="GLYCINE BETAINE_PROLINE BETAINE TRANSPORT SYSTEM PERMEASE PROTEIN PROW"/>
    <property type="match status" value="1"/>
</dbReference>
<comment type="subcellular location">
    <subcellularLocation>
        <location evidence="1">Cell membrane</location>
    </subcellularLocation>
</comment>
<evidence type="ECO:0000256" key="1">
    <source>
        <dbReference type="ARBA" id="ARBA00004236"/>
    </source>
</evidence>
<dbReference type="CDD" id="cd13640">
    <property type="entry name" value="PBP2_ChoX"/>
    <property type="match status" value="1"/>
</dbReference>
<dbReference type="Gene3D" id="3.40.190.100">
    <property type="entry name" value="Glycine betaine-binding periplasmic protein, domain 2"/>
    <property type="match status" value="1"/>
</dbReference>
<evidence type="ECO:0000256" key="2">
    <source>
        <dbReference type="ARBA" id="ARBA00022448"/>
    </source>
</evidence>
<sequence length="296" mass="32116">MFATACGAQGIEQDVAGGEEVLLVQQPWEDLVVENEIVRQVLEENGYEVTVQEVSVPIGAQALADGSVDAYLGNWWPSQEPVFSDHLDSGDIEVLGTLMTGTTYAPAVPAYVAEEHGVRSLADLDGNRDLFGGEFIGIEAGTPGNEYILDAIGDDAYGLGDWELVQSSSAAMLGEVERRADEQEPVVFLGWEPHWMNVQWDLVYLEDPEEVWPGAGEIRVLTRAGFESDNPDVARFLSQMEVDTATASAWINRLSKDGDPVETVAQEWIAQNTDEVEAWLDGVETADGQPAEVSGA</sequence>
<dbReference type="SUPFAM" id="SSF53850">
    <property type="entry name" value="Periplasmic binding protein-like II"/>
    <property type="match status" value="1"/>
</dbReference>
<dbReference type="AlphaFoldDB" id="A0A7Z0EIF2"/>
<dbReference type="GO" id="GO:0005275">
    <property type="term" value="F:amine transmembrane transporter activity"/>
    <property type="evidence" value="ECO:0007669"/>
    <property type="project" value="TreeGrafter"/>
</dbReference>
<dbReference type="GO" id="GO:0031460">
    <property type="term" value="P:glycine betaine transport"/>
    <property type="evidence" value="ECO:0007669"/>
    <property type="project" value="TreeGrafter"/>
</dbReference>
<evidence type="ECO:0000313" key="6">
    <source>
        <dbReference type="EMBL" id="NYJ32648.1"/>
    </source>
</evidence>
<reference evidence="6 7" key="1">
    <citation type="submission" date="2020-07" db="EMBL/GenBank/DDBJ databases">
        <title>Sequencing the genomes of 1000 actinobacteria strains.</title>
        <authorList>
            <person name="Klenk H.-P."/>
        </authorList>
    </citation>
    <scope>NUCLEOTIDE SEQUENCE [LARGE SCALE GENOMIC DNA]</scope>
    <source>
        <strain evidence="6 7">DSM 44442</strain>
    </source>
</reference>
<dbReference type="GO" id="GO:0042597">
    <property type="term" value="C:periplasmic space"/>
    <property type="evidence" value="ECO:0007669"/>
    <property type="project" value="InterPro"/>
</dbReference>
<dbReference type="Proteomes" id="UP000572051">
    <property type="component" value="Unassembled WGS sequence"/>
</dbReference>
<proteinExistence type="predicted"/>
<dbReference type="InterPro" id="IPR007210">
    <property type="entry name" value="ABC_Gly_betaine_transp_sub-bd"/>
</dbReference>
<dbReference type="Pfam" id="PF04069">
    <property type="entry name" value="OpuAC"/>
    <property type="match status" value="1"/>
</dbReference>
<evidence type="ECO:0000313" key="7">
    <source>
        <dbReference type="Proteomes" id="UP000572051"/>
    </source>
</evidence>
<feature type="domain" description="ABC-type glycine betaine transport system substrate-binding" evidence="5">
    <location>
        <begin position="22"/>
        <end position="271"/>
    </location>
</feature>
<organism evidence="6 7">
    <name type="scientific">Nocardiopsis aegyptia</name>
    <dbReference type="NCBI Taxonomy" id="220378"/>
    <lineage>
        <taxon>Bacteria</taxon>
        <taxon>Bacillati</taxon>
        <taxon>Actinomycetota</taxon>
        <taxon>Actinomycetes</taxon>
        <taxon>Streptosporangiales</taxon>
        <taxon>Nocardiopsidaceae</taxon>
        <taxon>Nocardiopsis</taxon>
    </lineage>
</organism>
<dbReference type="GO" id="GO:0043190">
    <property type="term" value="C:ATP-binding cassette (ABC) transporter complex"/>
    <property type="evidence" value="ECO:0007669"/>
    <property type="project" value="InterPro"/>
</dbReference>
<dbReference type="InterPro" id="IPR017783">
    <property type="entry name" value="ABC_choline_sub-bd"/>
</dbReference>
<comment type="caution">
    <text evidence="6">The sequence shown here is derived from an EMBL/GenBank/DDBJ whole genome shotgun (WGS) entry which is preliminary data.</text>
</comment>
<evidence type="ECO:0000256" key="4">
    <source>
        <dbReference type="ARBA" id="ARBA00023136"/>
    </source>
</evidence>
<dbReference type="EMBL" id="JACCFS010000001">
    <property type="protein sequence ID" value="NYJ32648.1"/>
    <property type="molecule type" value="Genomic_DNA"/>
</dbReference>
<dbReference type="RefSeq" id="WP_179820556.1">
    <property type="nucleotide sequence ID" value="NZ_JACCFS010000001.1"/>
</dbReference>
<name>A0A7Z0EIF2_9ACTN</name>
<evidence type="ECO:0000259" key="5">
    <source>
        <dbReference type="Pfam" id="PF04069"/>
    </source>
</evidence>
<dbReference type="GO" id="GO:0015871">
    <property type="term" value="P:choline transport"/>
    <property type="evidence" value="ECO:0007669"/>
    <property type="project" value="InterPro"/>
</dbReference>
<dbReference type="PANTHER" id="PTHR47737">
    <property type="entry name" value="GLYCINE BETAINE/PROLINE BETAINE TRANSPORT SYSTEM PERMEASE PROTEIN PROW"/>
    <property type="match status" value="1"/>
</dbReference>
<gene>
    <name evidence="6" type="ORF">HNR10_000529</name>
</gene>
<keyword evidence="4" id="KW-0472">Membrane</keyword>
<accession>A0A7Z0EIF2</accession>
<evidence type="ECO:0000256" key="3">
    <source>
        <dbReference type="ARBA" id="ARBA00022475"/>
    </source>
</evidence>
<keyword evidence="2" id="KW-0813">Transport</keyword>
<dbReference type="Gene3D" id="3.40.190.10">
    <property type="entry name" value="Periplasmic binding protein-like II"/>
    <property type="match status" value="1"/>
</dbReference>